<dbReference type="GO" id="GO:0019394">
    <property type="term" value="P:glucarate catabolic process"/>
    <property type="evidence" value="ECO:0007669"/>
    <property type="project" value="InterPro"/>
</dbReference>
<dbReference type="InterPro" id="IPR005000">
    <property type="entry name" value="Aldolase/citrate-lyase_domain"/>
</dbReference>
<comment type="catalytic activity">
    <reaction evidence="5">
        <text>D-glyceraldehyde + 3-hydroxypyruvate = 2-dehydro-D-galactonate</text>
        <dbReference type="Rhea" id="RHEA:80051"/>
        <dbReference type="ChEBI" id="CHEBI:17180"/>
        <dbReference type="ChEBI" id="CHEBI:17378"/>
        <dbReference type="ChEBI" id="CHEBI:28023"/>
    </reaction>
</comment>
<evidence type="ECO:0000259" key="7">
    <source>
        <dbReference type="Pfam" id="PF03328"/>
    </source>
</evidence>
<dbReference type="InterPro" id="IPR050251">
    <property type="entry name" value="HpcH-HpaI_aldolase"/>
</dbReference>
<protein>
    <submittedName>
        <fullName evidence="8">5-dehydro-4-deoxy-D-glucarate aldolase</fullName>
    </submittedName>
</protein>
<dbReference type="PANTHER" id="PTHR30502">
    <property type="entry name" value="2-KETO-3-DEOXY-L-RHAMNONATE ALDOLASE"/>
    <property type="match status" value="1"/>
</dbReference>
<dbReference type="InterPro" id="IPR040442">
    <property type="entry name" value="Pyrv_kinase-like_dom_sf"/>
</dbReference>
<dbReference type="NCBIfam" id="NF007849">
    <property type="entry name" value="PRK10558.1"/>
    <property type="match status" value="1"/>
</dbReference>
<dbReference type="Gene3D" id="3.20.20.60">
    <property type="entry name" value="Phosphoenolpyruvate-binding domains"/>
    <property type="match status" value="1"/>
</dbReference>
<dbReference type="SUPFAM" id="SSF51621">
    <property type="entry name" value="Phosphoenolpyruvate/pyruvate domain"/>
    <property type="match status" value="1"/>
</dbReference>
<comment type="catalytic activity">
    <reaction evidence="4">
        <text>D-glyceraldehyde + pyruvate = 2-dehydro-3-deoxy-L-galactonate</text>
        <dbReference type="Rhea" id="RHEA:80055"/>
        <dbReference type="ChEBI" id="CHEBI:15361"/>
        <dbReference type="ChEBI" id="CHEBI:17378"/>
        <dbReference type="ChEBI" id="CHEBI:75545"/>
    </reaction>
</comment>
<keyword evidence="1" id="KW-0479">Metal-binding</keyword>
<dbReference type="InterPro" id="IPR015813">
    <property type="entry name" value="Pyrv/PenolPyrv_kinase-like_dom"/>
</dbReference>
<comment type="catalytic activity">
    <reaction evidence="6">
        <text>D-glyceraldehyde + 3-hydroxypyruvate = (3R,4S,5R)-3,4,5,6-tetrahydroxy-2-oxohexanoate</text>
        <dbReference type="Rhea" id="RHEA:80047"/>
        <dbReference type="ChEBI" id="CHEBI:17180"/>
        <dbReference type="ChEBI" id="CHEBI:17378"/>
        <dbReference type="ChEBI" id="CHEBI:231434"/>
    </reaction>
</comment>
<organism evidence="8 9">
    <name type="scientific">Cupriavidus gilardii J11</name>
    <dbReference type="NCBI Taxonomy" id="936133"/>
    <lineage>
        <taxon>Bacteria</taxon>
        <taxon>Pseudomonadati</taxon>
        <taxon>Pseudomonadota</taxon>
        <taxon>Betaproteobacteria</taxon>
        <taxon>Burkholderiales</taxon>
        <taxon>Burkholderiaceae</taxon>
        <taxon>Cupriavidus</taxon>
    </lineage>
</organism>
<accession>A0A562BVQ6</accession>
<dbReference type="InterPro" id="IPR017648">
    <property type="entry name" value="GarL"/>
</dbReference>
<dbReference type="AlphaFoldDB" id="A0A562BVQ6"/>
<evidence type="ECO:0000256" key="6">
    <source>
        <dbReference type="ARBA" id="ARBA00051592"/>
    </source>
</evidence>
<dbReference type="EMBL" id="VLJN01000001">
    <property type="protein sequence ID" value="TWG89327.1"/>
    <property type="molecule type" value="Genomic_DNA"/>
</dbReference>
<dbReference type="GO" id="GO:0005737">
    <property type="term" value="C:cytoplasm"/>
    <property type="evidence" value="ECO:0007669"/>
    <property type="project" value="TreeGrafter"/>
</dbReference>
<dbReference type="Proteomes" id="UP000318141">
    <property type="component" value="Unassembled WGS sequence"/>
</dbReference>
<evidence type="ECO:0000256" key="3">
    <source>
        <dbReference type="ARBA" id="ARBA00023239"/>
    </source>
</evidence>
<evidence type="ECO:0000313" key="8">
    <source>
        <dbReference type="EMBL" id="TWG89327.1"/>
    </source>
</evidence>
<evidence type="ECO:0000313" key="9">
    <source>
        <dbReference type="Proteomes" id="UP000318141"/>
    </source>
</evidence>
<feature type="domain" description="HpcH/HpaI aldolase/citrate lyase" evidence="7">
    <location>
        <begin position="31"/>
        <end position="256"/>
    </location>
</feature>
<dbReference type="NCBIfam" id="TIGR03239">
    <property type="entry name" value="GarL"/>
    <property type="match status" value="1"/>
</dbReference>
<dbReference type="Pfam" id="PF03328">
    <property type="entry name" value="HpcH_HpaI"/>
    <property type="match status" value="1"/>
</dbReference>
<proteinExistence type="predicted"/>
<keyword evidence="9" id="KW-1185">Reference proteome</keyword>
<reference evidence="8 9" key="1">
    <citation type="submission" date="2019-07" db="EMBL/GenBank/DDBJ databases">
        <title>Genome sequencing of lignin-degrading bacterial isolates.</title>
        <authorList>
            <person name="Gladden J."/>
        </authorList>
    </citation>
    <scope>NUCLEOTIDE SEQUENCE [LARGE SCALE GENOMIC DNA]</scope>
    <source>
        <strain evidence="8 9">J11</strain>
    </source>
</reference>
<gene>
    <name evidence="8" type="ORF">L602_000100002170</name>
</gene>
<name>A0A562BVQ6_9BURK</name>
<dbReference type="GO" id="GO:0008672">
    <property type="term" value="F:2-dehydro-3-deoxyglucarate aldolase activity"/>
    <property type="evidence" value="ECO:0007669"/>
    <property type="project" value="InterPro"/>
</dbReference>
<evidence type="ECO:0000256" key="1">
    <source>
        <dbReference type="ARBA" id="ARBA00022723"/>
    </source>
</evidence>
<sequence length="267" mass="29040">MTTATPPTLPPSLPSPLPNRFRQAILARQRQIGFWCSLGSPISTEIIGLAGFDWLLLDGEHAPNDVLTLLPQLMALKDSASAPVVRPPWNDTVLIKRLLDVGFYNFLIPFVENAEQARRAVAATRYPPEGVRGVSMTQRSNRYGTVPDYFTEINRNICVLVQVENRNAVDAIDEICAVDGVDGVFVGPADLAAAFGHLGNPNHPDVQARIAHVFDAVNRAGKAIGILTPVEADARRYLDMGALFVAVGLDHGLLRQATQALRDRFAA</sequence>
<evidence type="ECO:0000256" key="4">
    <source>
        <dbReference type="ARBA" id="ARBA00045074"/>
    </source>
</evidence>
<dbReference type="FunFam" id="3.20.20.60:FF:000004">
    <property type="entry name" value="5-keto-4-deoxy-D-glucarate aldolase"/>
    <property type="match status" value="1"/>
</dbReference>
<evidence type="ECO:0000256" key="2">
    <source>
        <dbReference type="ARBA" id="ARBA00022842"/>
    </source>
</evidence>
<dbReference type="GO" id="GO:0046872">
    <property type="term" value="F:metal ion binding"/>
    <property type="evidence" value="ECO:0007669"/>
    <property type="project" value="UniProtKB-KW"/>
</dbReference>
<comment type="caution">
    <text evidence="8">The sequence shown here is derived from an EMBL/GenBank/DDBJ whole genome shotgun (WGS) entry which is preliminary data.</text>
</comment>
<evidence type="ECO:0000256" key="5">
    <source>
        <dbReference type="ARBA" id="ARBA00051339"/>
    </source>
</evidence>
<keyword evidence="3" id="KW-0456">Lyase</keyword>
<dbReference type="PANTHER" id="PTHR30502:SF4">
    <property type="entry name" value="5-KETO-4-DEOXY-D-GLUCARATE ALDOLASE"/>
    <property type="match status" value="1"/>
</dbReference>
<keyword evidence="2" id="KW-0460">Magnesium</keyword>